<reference evidence="1" key="1">
    <citation type="submission" date="2020-04" db="EMBL/GenBank/DDBJ databases">
        <authorList>
            <person name="Alioto T."/>
            <person name="Alioto T."/>
            <person name="Gomez Garrido J."/>
        </authorList>
    </citation>
    <scope>NUCLEOTIDE SEQUENCE</scope>
    <source>
        <strain evidence="1">A484AB</strain>
    </source>
</reference>
<dbReference type="AlphaFoldDB" id="A0A7D9DMN6"/>
<comment type="caution">
    <text evidence="1">The sequence shown here is derived from an EMBL/GenBank/DDBJ whole genome shotgun (WGS) entry which is preliminary data.</text>
</comment>
<gene>
    <name evidence="1" type="ORF">PACLA_8A040955</name>
</gene>
<evidence type="ECO:0000313" key="2">
    <source>
        <dbReference type="Proteomes" id="UP001152795"/>
    </source>
</evidence>
<dbReference type="OrthoDB" id="5949854at2759"/>
<accession>A0A7D9DMN6</accession>
<name>A0A7D9DMN6_PARCT</name>
<organism evidence="1 2">
    <name type="scientific">Paramuricea clavata</name>
    <name type="common">Red gorgonian</name>
    <name type="synonym">Violescent sea-whip</name>
    <dbReference type="NCBI Taxonomy" id="317549"/>
    <lineage>
        <taxon>Eukaryota</taxon>
        <taxon>Metazoa</taxon>
        <taxon>Cnidaria</taxon>
        <taxon>Anthozoa</taxon>
        <taxon>Octocorallia</taxon>
        <taxon>Malacalcyonacea</taxon>
        <taxon>Plexauridae</taxon>
        <taxon>Paramuricea</taxon>
    </lineage>
</organism>
<evidence type="ECO:0000313" key="1">
    <source>
        <dbReference type="EMBL" id="CAB3989009.1"/>
    </source>
</evidence>
<keyword evidence="2" id="KW-1185">Reference proteome</keyword>
<sequence>MMNTLPPSSKKTFEEYFNEDILPKMQVYFRKYERTDIVFDTYRESSLKNETRTNRGKGIRRRVTSTTKAPGNWRAFLQDGENKTELFKFLADKISDADGLVNTVIVTKGEDVVSNRAVPQEVKPCNHEEADTRFLYMPEV</sequence>
<dbReference type="Proteomes" id="UP001152795">
    <property type="component" value="Unassembled WGS sequence"/>
</dbReference>
<dbReference type="EMBL" id="CACRXK020001418">
    <property type="protein sequence ID" value="CAB3989009.1"/>
    <property type="molecule type" value="Genomic_DNA"/>
</dbReference>
<proteinExistence type="predicted"/>
<protein>
    <submittedName>
        <fullName evidence="1">Uncharacterized protein</fullName>
    </submittedName>
</protein>